<name>A0A8B7NK71_HYAAZ</name>
<gene>
    <name evidence="3" type="primary">LOC108671084</name>
</gene>
<reference evidence="3" key="1">
    <citation type="submission" date="2025-08" db="UniProtKB">
        <authorList>
            <consortium name="RefSeq"/>
        </authorList>
    </citation>
    <scope>IDENTIFICATION</scope>
    <source>
        <tissue evidence="3">Whole organism</tissue>
    </source>
</reference>
<dbReference type="RefSeq" id="XP_018014053.1">
    <property type="nucleotide sequence ID" value="XM_018158564.2"/>
</dbReference>
<accession>A0A8B7NK71</accession>
<feature type="region of interest" description="Disordered" evidence="1">
    <location>
        <begin position="1"/>
        <end position="38"/>
    </location>
</feature>
<evidence type="ECO:0000313" key="2">
    <source>
        <dbReference type="Proteomes" id="UP000694843"/>
    </source>
</evidence>
<sequence length="261" mass="28979">MSSGLPSPPGTLMRRLRRPPPPSRRWQVTPPSDYPDLRHLKAYTSTEPHATPAGPQVHRPGQSVCVYPFSNSTDNGISMHYGYGSSLLKGSWILYPSVAYAGTSYQYHGVNSCYNLTTSASINSLRYAGSPYGMDDVYFNLYNTTYFGGNEFTGNTNTETVVELDMEVSSLIVSGQSPWTFFTGLKFTGESVCVYPSYNSTDNGISIHYFDAASMSSLGLPDNSIRSVARGCLSDTVYRDQLQQFQQQAEEDIEKIKRRED</sequence>
<keyword evidence="2" id="KW-1185">Reference proteome</keyword>
<protein>
    <submittedName>
        <fullName evidence="3">Uncharacterized protein LOC108671084</fullName>
    </submittedName>
</protein>
<evidence type="ECO:0000256" key="1">
    <source>
        <dbReference type="SAM" id="MobiDB-lite"/>
    </source>
</evidence>
<dbReference type="Proteomes" id="UP000694843">
    <property type="component" value="Unplaced"/>
</dbReference>
<evidence type="ECO:0000313" key="3">
    <source>
        <dbReference type="RefSeq" id="XP_018014053.1"/>
    </source>
</evidence>
<organism evidence="2 3">
    <name type="scientific">Hyalella azteca</name>
    <name type="common">Amphipod</name>
    <dbReference type="NCBI Taxonomy" id="294128"/>
    <lineage>
        <taxon>Eukaryota</taxon>
        <taxon>Metazoa</taxon>
        <taxon>Ecdysozoa</taxon>
        <taxon>Arthropoda</taxon>
        <taxon>Crustacea</taxon>
        <taxon>Multicrustacea</taxon>
        <taxon>Malacostraca</taxon>
        <taxon>Eumalacostraca</taxon>
        <taxon>Peracarida</taxon>
        <taxon>Amphipoda</taxon>
        <taxon>Senticaudata</taxon>
        <taxon>Talitrida</taxon>
        <taxon>Talitroidea</taxon>
        <taxon>Hyalellidae</taxon>
        <taxon>Hyalella</taxon>
    </lineage>
</organism>
<dbReference type="GeneID" id="108671084"/>
<dbReference type="KEGG" id="hazt:108671084"/>
<dbReference type="OrthoDB" id="6381640at2759"/>
<proteinExistence type="predicted"/>
<dbReference type="AlphaFoldDB" id="A0A8B7NK71"/>